<evidence type="ECO:0000313" key="2">
    <source>
        <dbReference type="Proteomes" id="UP000183410"/>
    </source>
</evidence>
<dbReference type="AlphaFoldDB" id="A0A1I2H169"/>
<dbReference type="OrthoDB" id="2086672at2"/>
<accession>A0A1I2H169</accession>
<dbReference type="RefSeq" id="WP_046233664.1">
    <property type="nucleotide sequence ID" value="NZ_FONN01000019.1"/>
</dbReference>
<gene>
    <name evidence="1" type="ORF">SAMN04487969_11984</name>
</gene>
<organism evidence="1 2">
    <name type="scientific">Paenibacillus algorifonticola</name>
    <dbReference type="NCBI Taxonomy" id="684063"/>
    <lineage>
        <taxon>Bacteria</taxon>
        <taxon>Bacillati</taxon>
        <taxon>Bacillota</taxon>
        <taxon>Bacilli</taxon>
        <taxon>Bacillales</taxon>
        <taxon>Paenibacillaceae</taxon>
        <taxon>Paenibacillus</taxon>
    </lineage>
</organism>
<dbReference type="Proteomes" id="UP000183410">
    <property type="component" value="Unassembled WGS sequence"/>
</dbReference>
<evidence type="ECO:0000313" key="1">
    <source>
        <dbReference type="EMBL" id="SFF23278.1"/>
    </source>
</evidence>
<reference evidence="2" key="1">
    <citation type="submission" date="2016-10" db="EMBL/GenBank/DDBJ databases">
        <authorList>
            <person name="Varghese N."/>
            <person name="Submissions S."/>
        </authorList>
    </citation>
    <scope>NUCLEOTIDE SEQUENCE [LARGE SCALE GENOMIC DNA]</scope>
    <source>
        <strain evidence="2">CGMCC 1.10223</strain>
    </source>
</reference>
<sequence length="93" mass="9923">MIEPTLLHDVATYIDGRAAKVVINGTYAITDFEVKQVTGSTLALNYLVPASAVSLITSIEVRDAADVVLTSNAVNVPILADHLMLQTITVKEV</sequence>
<name>A0A1I2H169_9BACL</name>
<evidence type="ECO:0008006" key="3">
    <source>
        <dbReference type="Google" id="ProtNLM"/>
    </source>
</evidence>
<proteinExistence type="predicted"/>
<keyword evidence="2" id="KW-1185">Reference proteome</keyword>
<protein>
    <recommendedName>
        <fullName evidence="3">Ketopantoate hydroxymethyltransferase</fullName>
    </recommendedName>
</protein>
<dbReference type="EMBL" id="FONN01000019">
    <property type="protein sequence ID" value="SFF23278.1"/>
    <property type="molecule type" value="Genomic_DNA"/>
</dbReference>